<feature type="domain" description="FAD/NAD(P)-binding" evidence="4">
    <location>
        <begin position="23"/>
        <end position="299"/>
    </location>
</feature>
<dbReference type="Proteomes" id="UP000587415">
    <property type="component" value="Unassembled WGS sequence"/>
</dbReference>
<keyword evidence="2" id="KW-0285">Flavoprotein</keyword>
<keyword evidence="6" id="KW-1185">Reference proteome</keyword>
<comment type="caution">
    <text evidence="5">The sequence shown here is derived from an EMBL/GenBank/DDBJ whole genome shotgun (WGS) entry which is preliminary data.</text>
</comment>
<protein>
    <recommendedName>
        <fullName evidence="1">Thioredoxin reductase</fullName>
    </recommendedName>
</protein>
<dbReference type="PANTHER" id="PTHR48105">
    <property type="entry name" value="THIOREDOXIN REDUCTASE 1-RELATED-RELATED"/>
    <property type="match status" value="1"/>
</dbReference>
<dbReference type="PRINTS" id="PR00368">
    <property type="entry name" value="FADPNR"/>
</dbReference>
<reference evidence="5 6" key="1">
    <citation type="submission" date="2020-03" db="EMBL/GenBank/DDBJ databases">
        <title>Genomic Encyclopedia of Type Strains, Phase IV (KMG-IV): sequencing the most valuable type-strain genomes for metagenomic binning, comparative biology and taxonomic classification.</title>
        <authorList>
            <person name="Goeker M."/>
        </authorList>
    </citation>
    <scope>NUCLEOTIDE SEQUENCE [LARGE SCALE GENOMIC DNA]</scope>
    <source>
        <strain evidence="5 6">DSM 4736</strain>
    </source>
</reference>
<evidence type="ECO:0000313" key="5">
    <source>
        <dbReference type="EMBL" id="NJC41326.1"/>
    </source>
</evidence>
<evidence type="ECO:0000313" key="6">
    <source>
        <dbReference type="Proteomes" id="UP000587415"/>
    </source>
</evidence>
<dbReference type="SUPFAM" id="SSF51905">
    <property type="entry name" value="FAD/NAD(P)-binding domain"/>
    <property type="match status" value="1"/>
</dbReference>
<evidence type="ECO:0000256" key="1">
    <source>
        <dbReference type="ARBA" id="ARBA00018719"/>
    </source>
</evidence>
<evidence type="ECO:0000259" key="4">
    <source>
        <dbReference type="Pfam" id="PF07992"/>
    </source>
</evidence>
<dbReference type="Pfam" id="PF07992">
    <property type="entry name" value="Pyr_redox_2"/>
    <property type="match status" value="1"/>
</dbReference>
<keyword evidence="3 5" id="KW-0560">Oxidoreductase</keyword>
<dbReference type="InterPro" id="IPR023753">
    <property type="entry name" value="FAD/NAD-binding_dom"/>
</dbReference>
<organism evidence="5 6">
    <name type="scientific">Brevundimonas alba</name>
    <dbReference type="NCBI Taxonomy" id="74314"/>
    <lineage>
        <taxon>Bacteria</taxon>
        <taxon>Pseudomonadati</taxon>
        <taxon>Pseudomonadota</taxon>
        <taxon>Alphaproteobacteria</taxon>
        <taxon>Caulobacterales</taxon>
        <taxon>Caulobacteraceae</taxon>
        <taxon>Brevundimonas</taxon>
    </lineage>
</organism>
<dbReference type="PRINTS" id="PR00469">
    <property type="entry name" value="PNDRDTASEII"/>
</dbReference>
<dbReference type="InterPro" id="IPR036188">
    <property type="entry name" value="FAD/NAD-bd_sf"/>
</dbReference>
<sequence>MLGRSTRPMAEHMADALSNTRPEVLIIGAGPAGLTAATYLARFRRRVLVADGGAPRACWIPLSHNLPGFPQGITGEAILKRMTEQALEFDATIEPGRVEALERDGDGFRARLNGRDLRARAVLLATGVVDHHPDLPGVERAIERSVVRICPICDGYEAIGKAVAIIGKDDMGVREAAFLRTYSDRVTLIHVGRPEDLTQEDELRRMSVELIRAPIDNVRLEGDRVTALSWGGTFRVFDHVYSALGTSPNAALARGLGAKVGEDGRMIVDDHQATSVPGLYAAGDVVRGLNQIAVAGAEAAIAATAIHNALRDADGWTVG</sequence>
<dbReference type="InterPro" id="IPR050097">
    <property type="entry name" value="Ferredoxin-NADP_redctase_2"/>
</dbReference>
<accession>A0A7X5YLC9</accession>
<dbReference type="EMBL" id="JAATJM010000001">
    <property type="protein sequence ID" value="NJC41326.1"/>
    <property type="molecule type" value="Genomic_DNA"/>
</dbReference>
<dbReference type="RefSeq" id="WP_245161436.1">
    <property type="nucleotide sequence ID" value="NZ_JAATJM010000001.1"/>
</dbReference>
<dbReference type="AlphaFoldDB" id="A0A7X5YLC9"/>
<evidence type="ECO:0000256" key="2">
    <source>
        <dbReference type="ARBA" id="ARBA00022630"/>
    </source>
</evidence>
<evidence type="ECO:0000256" key="3">
    <source>
        <dbReference type="ARBA" id="ARBA00023002"/>
    </source>
</evidence>
<dbReference type="GO" id="GO:0016491">
    <property type="term" value="F:oxidoreductase activity"/>
    <property type="evidence" value="ECO:0007669"/>
    <property type="project" value="UniProtKB-KW"/>
</dbReference>
<proteinExistence type="predicted"/>
<name>A0A7X5YLC9_9CAUL</name>
<gene>
    <name evidence="5" type="ORF">GGQ87_001584</name>
</gene>
<dbReference type="Gene3D" id="3.50.50.60">
    <property type="entry name" value="FAD/NAD(P)-binding domain"/>
    <property type="match status" value="2"/>
</dbReference>